<name>A0ABW0HDI7_9HYPH</name>
<evidence type="ECO:0000256" key="7">
    <source>
        <dbReference type="SAM" id="MobiDB-lite"/>
    </source>
</evidence>
<dbReference type="Pfam" id="PF00270">
    <property type="entry name" value="DEAD"/>
    <property type="match status" value="1"/>
</dbReference>
<dbReference type="EMBL" id="JBHSLV010000046">
    <property type="protein sequence ID" value="MFC5395288.1"/>
    <property type="molecule type" value="Genomic_DNA"/>
</dbReference>
<dbReference type="Pfam" id="PF03880">
    <property type="entry name" value="DbpA"/>
    <property type="match status" value="1"/>
</dbReference>
<dbReference type="CDD" id="cd12252">
    <property type="entry name" value="RRM_DbpA"/>
    <property type="match status" value="1"/>
</dbReference>
<dbReference type="Pfam" id="PF00271">
    <property type="entry name" value="Helicase_C"/>
    <property type="match status" value="1"/>
</dbReference>
<feature type="region of interest" description="Disordered" evidence="7">
    <location>
        <begin position="431"/>
        <end position="473"/>
    </location>
</feature>
<dbReference type="InterPro" id="IPR044742">
    <property type="entry name" value="DEAD/DEAH_RhlB"/>
</dbReference>
<organism evidence="10 11">
    <name type="scientific">Bosea vestrisii</name>
    <dbReference type="NCBI Taxonomy" id="151416"/>
    <lineage>
        <taxon>Bacteria</taxon>
        <taxon>Pseudomonadati</taxon>
        <taxon>Pseudomonadota</taxon>
        <taxon>Alphaproteobacteria</taxon>
        <taxon>Hyphomicrobiales</taxon>
        <taxon>Boseaceae</taxon>
        <taxon>Bosea</taxon>
    </lineage>
</organism>
<dbReference type="InterPro" id="IPR005580">
    <property type="entry name" value="DbpA/CsdA_RNA-bd_dom"/>
</dbReference>
<dbReference type="SMART" id="SM00490">
    <property type="entry name" value="HELICc"/>
    <property type="match status" value="1"/>
</dbReference>
<dbReference type="InterPro" id="IPR001650">
    <property type="entry name" value="Helicase_C-like"/>
</dbReference>
<evidence type="ECO:0000313" key="10">
    <source>
        <dbReference type="EMBL" id="MFC5395288.1"/>
    </source>
</evidence>
<feature type="compositionally biased region" description="Basic residues" evidence="7">
    <location>
        <begin position="684"/>
        <end position="694"/>
    </location>
</feature>
<sequence length="694" mass="75561">MSFISTSAPLARALADRNYSEPTPVQAAVLEEAAAGRDLLVSSQTGSGKTVAYGLALGADLIGEAEVLPRAGLPLALIVAPTRELALQVQRELAWLYGEAKARIIACVGGMDPRREAMLLAEGAHIVVGTPGRLRDHLDRGQLDLSALKAVVLDEADEMLDLGFRDDLEFILQAAPEERRSLLFSATLPKAIIALAKSYQRDALRIEVAGTEGGHADIEYRAVRVYPRESELAVVNLLRFYDAPCALVFCNTRNAVRHLEAALLERGFAAVSLSGELSQSERNSALQGLRDGRARICVATDVAARGIDLPGLTLVIHAELPNDSEVMQHRSGRTGRAGKKGISALLVPPSRRRKAQMLLAGAGVEAEWVAAPTQNEIRALDQERMLQDPLLSGEAGEDDAGMIGALLAGRSAQELAAALVRVYRSRLPATEEVGDPNFGHEERRPARSADDYAQKRTPGDRERGERPGPRGETVWFRLSTGRKDGADPRKLLPMICRRGQITRDEVGAIRIFDRETKVEIDADVAERFAELTRVPDRDRITIEQVAGEGERRAAKPFGEKASHAPRSAHPAREERSSERKPYEAKRKPFGAKPYDPTRRDREPVYEETAILRPERPSFDKKGEHGGKPFAGKFKGGKFEGGKKPFGASQGGERPGAGEGRPAGKSFGEKKPFGAKKPFAGKKPFGAKKPRRDDR</sequence>
<dbReference type="RefSeq" id="WP_377011133.1">
    <property type="nucleotide sequence ID" value="NZ_JBHSLV010000046.1"/>
</dbReference>
<evidence type="ECO:0000256" key="1">
    <source>
        <dbReference type="ARBA" id="ARBA00022741"/>
    </source>
</evidence>
<dbReference type="SUPFAM" id="SSF52540">
    <property type="entry name" value="P-loop containing nucleoside triphosphate hydrolases"/>
    <property type="match status" value="1"/>
</dbReference>
<feature type="domain" description="Helicase C-terminal" evidence="9">
    <location>
        <begin position="236"/>
        <end position="381"/>
    </location>
</feature>
<evidence type="ECO:0000256" key="3">
    <source>
        <dbReference type="ARBA" id="ARBA00022806"/>
    </source>
</evidence>
<dbReference type="InterPro" id="IPR012677">
    <property type="entry name" value="Nucleotide-bd_a/b_plait_sf"/>
</dbReference>
<keyword evidence="11" id="KW-1185">Reference proteome</keyword>
<dbReference type="Proteomes" id="UP001596104">
    <property type="component" value="Unassembled WGS sequence"/>
</dbReference>
<keyword evidence="3 6" id="KW-0347">Helicase</keyword>
<dbReference type="InterPro" id="IPR027417">
    <property type="entry name" value="P-loop_NTPase"/>
</dbReference>
<keyword evidence="2 6" id="KW-0378">Hydrolase</keyword>
<dbReference type="PANTHER" id="PTHR47959:SF1">
    <property type="entry name" value="ATP-DEPENDENT RNA HELICASE DBPA"/>
    <property type="match status" value="1"/>
</dbReference>
<feature type="compositionally biased region" description="Basic and acidic residues" evidence="7">
    <location>
        <begin position="438"/>
        <end position="469"/>
    </location>
</feature>
<gene>
    <name evidence="10" type="ORF">ACFPPC_21900</name>
</gene>
<dbReference type="InterPro" id="IPR014001">
    <property type="entry name" value="Helicase_ATP-bd"/>
</dbReference>
<keyword evidence="1 6" id="KW-0547">Nucleotide-binding</keyword>
<dbReference type="SMART" id="SM00487">
    <property type="entry name" value="DEXDc"/>
    <property type="match status" value="1"/>
</dbReference>
<evidence type="ECO:0000256" key="5">
    <source>
        <dbReference type="ARBA" id="ARBA00038437"/>
    </source>
</evidence>
<evidence type="ECO:0000259" key="9">
    <source>
        <dbReference type="PROSITE" id="PS51194"/>
    </source>
</evidence>
<feature type="compositionally biased region" description="Basic and acidic residues" evidence="7">
    <location>
        <begin position="570"/>
        <end position="586"/>
    </location>
</feature>
<evidence type="ECO:0000259" key="8">
    <source>
        <dbReference type="PROSITE" id="PS51192"/>
    </source>
</evidence>
<proteinExistence type="inferred from homology"/>
<comment type="caution">
    <text evidence="10">The sequence shown here is derived from an EMBL/GenBank/DDBJ whole genome shotgun (WGS) entry which is preliminary data.</text>
</comment>
<evidence type="ECO:0000256" key="6">
    <source>
        <dbReference type="RuleBase" id="RU000492"/>
    </source>
</evidence>
<dbReference type="InterPro" id="IPR050079">
    <property type="entry name" value="DEAD_box_RNA_helicase"/>
</dbReference>
<accession>A0ABW0HDI7</accession>
<evidence type="ECO:0000313" key="11">
    <source>
        <dbReference type="Proteomes" id="UP001596104"/>
    </source>
</evidence>
<feature type="compositionally biased region" description="Gly residues" evidence="7">
    <location>
        <begin position="648"/>
        <end position="660"/>
    </location>
</feature>
<feature type="region of interest" description="Disordered" evidence="7">
    <location>
        <begin position="545"/>
        <end position="694"/>
    </location>
</feature>
<reference evidence="11" key="1">
    <citation type="journal article" date="2019" name="Int. J. Syst. Evol. Microbiol.">
        <title>The Global Catalogue of Microorganisms (GCM) 10K type strain sequencing project: providing services to taxonomists for standard genome sequencing and annotation.</title>
        <authorList>
            <consortium name="The Broad Institute Genomics Platform"/>
            <consortium name="The Broad Institute Genome Sequencing Center for Infectious Disease"/>
            <person name="Wu L."/>
            <person name="Ma J."/>
        </authorList>
    </citation>
    <scope>NUCLEOTIDE SEQUENCE [LARGE SCALE GENOMIC DNA]</scope>
    <source>
        <strain evidence="11">CGMCC 1.16326</strain>
    </source>
</reference>
<dbReference type="InterPro" id="IPR011545">
    <property type="entry name" value="DEAD/DEAH_box_helicase_dom"/>
</dbReference>
<feature type="compositionally biased region" description="Basic and acidic residues" evidence="7">
    <location>
        <begin position="612"/>
        <end position="626"/>
    </location>
</feature>
<evidence type="ECO:0000256" key="2">
    <source>
        <dbReference type="ARBA" id="ARBA00022801"/>
    </source>
</evidence>
<dbReference type="CDD" id="cd00268">
    <property type="entry name" value="DEADc"/>
    <property type="match status" value="1"/>
</dbReference>
<feature type="compositionally biased region" description="Basic and acidic residues" evidence="7">
    <location>
        <begin position="595"/>
        <end position="604"/>
    </location>
</feature>
<dbReference type="PANTHER" id="PTHR47959">
    <property type="entry name" value="ATP-DEPENDENT RNA HELICASE RHLE-RELATED"/>
    <property type="match status" value="1"/>
</dbReference>
<dbReference type="InterPro" id="IPR000629">
    <property type="entry name" value="RNA-helicase_DEAD-box_CS"/>
</dbReference>
<feature type="compositionally biased region" description="Basic and acidic residues" evidence="7">
    <location>
        <begin position="548"/>
        <end position="562"/>
    </location>
</feature>
<dbReference type="Gene3D" id="3.40.50.300">
    <property type="entry name" value="P-loop containing nucleotide triphosphate hydrolases"/>
    <property type="match status" value="2"/>
</dbReference>
<dbReference type="PROSITE" id="PS51194">
    <property type="entry name" value="HELICASE_CTER"/>
    <property type="match status" value="1"/>
</dbReference>
<feature type="domain" description="Helicase ATP-binding" evidence="8">
    <location>
        <begin position="30"/>
        <end position="206"/>
    </location>
</feature>
<protein>
    <submittedName>
        <fullName evidence="10">DEAD/DEAH box helicase</fullName>
    </submittedName>
</protein>
<dbReference type="PROSITE" id="PS00039">
    <property type="entry name" value="DEAD_ATP_HELICASE"/>
    <property type="match status" value="1"/>
</dbReference>
<keyword evidence="4 6" id="KW-0067">ATP-binding</keyword>
<dbReference type="Gene3D" id="3.30.70.330">
    <property type="match status" value="1"/>
</dbReference>
<dbReference type="PROSITE" id="PS51192">
    <property type="entry name" value="HELICASE_ATP_BIND_1"/>
    <property type="match status" value="1"/>
</dbReference>
<dbReference type="CDD" id="cd18787">
    <property type="entry name" value="SF2_C_DEAD"/>
    <property type="match status" value="1"/>
</dbReference>
<comment type="similarity">
    <text evidence="5 6">Belongs to the DEAD box helicase family.</text>
</comment>
<dbReference type="GO" id="GO:0004386">
    <property type="term" value="F:helicase activity"/>
    <property type="evidence" value="ECO:0007669"/>
    <property type="project" value="UniProtKB-KW"/>
</dbReference>
<evidence type="ECO:0000256" key="4">
    <source>
        <dbReference type="ARBA" id="ARBA00022840"/>
    </source>
</evidence>